<feature type="binding site" evidence="8">
    <location>
        <position position="176"/>
    </location>
    <ligand>
        <name>Zn(2+)</name>
        <dbReference type="ChEBI" id="CHEBI:29105"/>
        <label>2</label>
    </ligand>
</feature>
<dbReference type="GO" id="GO:0004177">
    <property type="term" value="F:aminopeptidase activity"/>
    <property type="evidence" value="ECO:0007669"/>
    <property type="project" value="UniProtKB-UniRule"/>
</dbReference>
<feature type="binding site" evidence="8">
    <location>
        <position position="176"/>
    </location>
    <ligand>
        <name>Zn(2+)</name>
        <dbReference type="ChEBI" id="CHEBI:29105"/>
        <label>1</label>
    </ligand>
</feature>
<evidence type="ECO:0000256" key="5">
    <source>
        <dbReference type="ARBA" id="ARBA00022801"/>
    </source>
</evidence>
<dbReference type="InterPro" id="IPR051464">
    <property type="entry name" value="Peptidase_M42_aminopept"/>
</dbReference>
<dbReference type="GO" id="GO:0046872">
    <property type="term" value="F:metal ion binding"/>
    <property type="evidence" value="ECO:0007669"/>
    <property type="project" value="UniProtKB-UniRule"/>
</dbReference>
<reference evidence="9 10" key="1">
    <citation type="submission" date="2020-02" db="EMBL/GenBank/DDBJ databases">
        <title>Genome analysis of Thermosulfuriphilus ammonigenes ST65T, an anaerobic thermophilic chemolithoautotrophic bacterium isolated from a deep-sea hydrothermal vent.</title>
        <authorList>
            <person name="Slobodkina G."/>
            <person name="Allioux M."/>
            <person name="Merkel A."/>
            <person name="Alain K."/>
            <person name="Jebbar M."/>
            <person name="Slobodkin A."/>
        </authorList>
    </citation>
    <scope>NUCLEOTIDE SEQUENCE [LARGE SCALE GENOMIC DNA]</scope>
    <source>
        <strain evidence="9 10">ST65</strain>
    </source>
</reference>
<keyword evidence="3" id="KW-0645">Protease</keyword>
<dbReference type="RefSeq" id="WP_166032902.1">
    <property type="nucleotide sequence ID" value="NZ_CP048877.1"/>
</dbReference>
<feature type="binding site" evidence="8">
    <location>
        <position position="207"/>
    </location>
    <ligand>
        <name>Zn(2+)</name>
        <dbReference type="ChEBI" id="CHEBI:29105"/>
        <label>2</label>
    </ligand>
</feature>
<keyword evidence="10" id="KW-1185">Reference proteome</keyword>
<comment type="similarity">
    <text evidence="1 6">Belongs to the peptidase M42 family.</text>
</comment>
<proteinExistence type="inferred from homology"/>
<gene>
    <name evidence="9" type="ORF">G4V39_10545</name>
</gene>
<organism evidence="9 10">
    <name type="scientific">Thermosulfuriphilus ammonigenes</name>
    <dbReference type="NCBI Taxonomy" id="1936021"/>
    <lineage>
        <taxon>Bacteria</taxon>
        <taxon>Pseudomonadati</taxon>
        <taxon>Thermodesulfobacteriota</taxon>
        <taxon>Thermodesulfobacteria</taxon>
        <taxon>Thermodesulfobacteriales</taxon>
        <taxon>Thermodesulfobacteriaceae</taxon>
        <taxon>Thermosulfuriphilus</taxon>
    </lineage>
</organism>
<evidence type="ECO:0000313" key="10">
    <source>
        <dbReference type="Proteomes" id="UP000502179"/>
    </source>
</evidence>
<evidence type="ECO:0000313" key="9">
    <source>
        <dbReference type="EMBL" id="QIJ72686.1"/>
    </source>
</evidence>
<dbReference type="SUPFAM" id="SSF101821">
    <property type="entry name" value="Aminopeptidase/glucanase lid domain"/>
    <property type="match status" value="1"/>
</dbReference>
<dbReference type="InterPro" id="IPR008007">
    <property type="entry name" value="Peptidase_M42"/>
</dbReference>
<evidence type="ECO:0000256" key="4">
    <source>
        <dbReference type="ARBA" id="ARBA00022723"/>
    </source>
</evidence>
<accession>A0A6G7PYR1</accession>
<keyword evidence="4 8" id="KW-0479">Metal-binding</keyword>
<dbReference type="SUPFAM" id="SSF53187">
    <property type="entry name" value="Zn-dependent exopeptidases"/>
    <property type="match status" value="1"/>
</dbReference>
<feature type="active site" description="Proton acceptor" evidence="7">
    <location>
        <position position="206"/>
    </location>
</feature>
<dbReference type="EMBL" id="CP048877">
    <property type="protein sequence ID" value="QIJ72686.1"/>
    <property type="molecule type" value="Genomic_DNA"/>
</dbReference>
<dbReference type="GO" id="GO:0006508">
    <property type="term" value="P:proteolysis"/>
    <property type="evidence" value="ECO:0007669"/>
    <property type="project" value="UniProtKB-KW"/>
</dbReference>
<keyword evidence="5" id="KW-0378">Hydrolase</keyword>
<evidence type="ECO:0000256" key="6">
    <source>
        <dbReference type="PIRNR" id="PIRNR001123"/>
    </source>
</evidence>
<keyword evidence="2" id="KW-0031">Aminopeptidase</keyword>
<evidence type="ECO:0000256" key="1">
    <source>
        <dbReference type="ARBA" id="ARBA00006272"/>
    </source>
</evidence>
<dbReference type="Gene3D" id="3.40.630.10">
    <property type="entry name" value="Zn peptidases"/>
    <property type="match status" value="1"/>
</dbReference>
<feature type="binding site" evidence="8">
    <location>
        <position position="68"/>
    </location>
    <ligand>
        <name>Zn(2+)</name>
        <dbReference type="ChEBI" id="CHEBI:29105"/>
        <label>1</label>
    </ligand>
</feature>
<evidence type="ECO:0000256" key="7">
    <source>
        <dbReference type="PIRSR" id="PIRSR001123-1"/>
    </source>
</evidence>
<dbReference type="Gene3D" id="2.40.30.40">
    <property type="entry name" value="Peptidase M42, domain 2"/>
    <property type="match status" value="1"/>
</dbReference>
<protein>
    <submittedName>
        <fullName evidence="9">M42 family metallopeptidase</fullName>
    </submittedName>
</protein>
<name>A0A6G7PYR1_9BACT</name>
<dbReference type="PIRSF" id="PIRSF001123">
    <property type="entry name" value="PepA_GA"/>
    <property type="match status" value="1"/>
</dbReference>
<dbReference type="InterPro" id="IPR023367">
    <property type="entry name" value="Peptidase_M42_dom2"/>
</dbReference>
<evidence type="ECO:0000256" key="2">
    <source>
        <dbReference type="ARBA" id="ARBA00022438"/>
    </source>
</evidence>
<dbReference type="Proteomes" id="UP000502179">
    <property type="component" value="Chromosome"/>
</dbReference>
<feature type="binding site" evidence="8">
    <location>
        <position position="317"/>
    </location>
    <ligand>
        <name>Zn(2+)</name>
        <dbReference type="ChEBI" id="CHEBI:29105"/>
        <label>2</label>
    </ligand>
</feature>
<dbReference type="AlphaFoldDB" id="A0A6G7PYR1"/>
<evidence type="ECO:0000256" key="8">
    <source>
        <dbReference type="PIRSR" id="PIRSR001123-2"/>
    </source>
</evidence>
<evidence type="ECO:0000256" key="3">
    <source>
        <dbReference type="ARBA" id="ARBA00022670"/>
    </source>
</evidence>
<comment type="cofactor">
    <cofactor evidence="8">
        <name>a divalent metal cation</name>
        <dbReference type="ChEBI" id="CHEBI:60240"/>
    </cofactor>
    <text evidence="8">Binds 2 divalent metal cations per subunit.</text>
</comment>
<dbReference type="PANTHER" id="PTHR32481:SF0">
    <property type="entry name" value="AMINOPEPTIDASE YPDE-RELATED"/>
    <property type="match status" value="1"/>
</dbReference>
<dbReference type="Pfam" id="PF05343">
    <property type="entry name" value="Peptidase_M42"/>
    <property type="match status" value="1"/>
</dbReference>
<sequence length="344" mass="36671">MSEGSLDWQLLARLCEAPGVSGAEEAVAEVFLEALKQNFSEIESERDNLGNIVFHLPAPGQRLLLDAHLDEVGFMVRKVEKGGFVRVIPIGGIDPRVCYGQQVVIWGKEPLYGIFATTPPHLSVKKPSGEVPPVEEMIIDTGLGDQILDLVSTGDPVTFASGFRLSGPAIMARALDDRLGLFVMVEALKRVRQPAYDLYLVASVSEEVGLKGAQVVGERIRPHLAIALEGTVASDLPGIPEAQVLARLGGGPEIRLSDARFLADRRLTKALVGVAQAAGLPYQLVVKNKGGTNAAVFQLSALGARATAISVPVRYLHAPWGLAIKSDIEAAVALVAKIIETPDL</sequence>
<feature type="binding site" evidence="8">
    <location>
        <position position="229"/>
    </location>
    <ligand>
        <name>Zn(2+)</name>
        <dbReference type="ChEBI" id="CHEBI:29105"/>
        <label>1</label>
    </ligand>
</feature>
<dbReference type="PANTHER" id="PTHR32481">
    <property type="entry name" value="AMINOPEPTIDASE"/>
    <property type="match status" value="1"/>
</dbReference>
<dbReference type="KEGG" id="tav:G4V39_10545"/>